<dbReference type="Gene3D" id="3.30.465.10">
    <property type="match status" value="1"/>
</dbReference>
<dbReference type="InterPro" id="IPR005107">
    <property type="entry name" value="CO_DH_flav_C"/>
</dbReference>
<organism evidence="4 5">
    <name type="scientific">Youngiibacter multivorans</name>
    <dbReference type="NCBI Taxonomy" id="937251"/>
    <lineage>
        <taxon>Bacteria</taxon>
        <taxon>Bacillati</taxon>
        <taxon>Bacillota</taxon>
        <taxon>Clostridia</taxon>
        <taxon>Eubacteriales</taxon>
        <taxon>Clostridiaceae</taxon>
        <taxon>Youngiibacter</taxon>
    </lineage>
</organism>
<dbReference type="Pfam" id="PF00941">
    <property type="entry name" value="FAD_binding_5"/>
    <property type="match status" value="1"/>
</dbReference>
<evidence type="ECO:0000256" key="2">
    <source>
        <dbReference type="ARBA" id="ARBA00023002"/>
    </source>
</evidence>
<evidence type="ECO:0000256" key="1">
    <source>
        <dbReference type="ARBA" id="ARBA00022630"/>
    </source>
</evidence>
<dbReference type="Gene3D" id="3.30.390.50">
    <property type="entry name" value="CO dehydrogenase flavoprotein, C-terminal domain"/>
    <property type="match status" value="1"/>
</dbReference>
<dbReference type="SUPFAM" id="SSF56176">
    <property type="entry name" value="FAD-binding/transporter-associated domain-like"/>
    <property type="match status" value="1"/>
</dbReference>
<dbReference type="InterPro" id="IPR016169">
    <property type="entry name" value="FAD-bd_PCMH_sub2"/>
</dbReference>
<dbReference type="InterPro" id="IPR016166">
    <property type="entry name" value="FAD-bd_PCMH"/>
</dbReference>
<comment type="caution">
    <text evidence="4">The sequence shown here is derived from an EMBL/GenBank/DDBJ whole genome shotgun (WGS) entry which is preliminary data.</text>
</comment>
<dbReference type="InterPro" id="IPR036318">
    <property type="entry name" value="FAD-bd_PCMH-like_sf"/>
</dbReference>
<name>A0ABS4G410_9CLOT</name>
<keyword evidence="2" id="KW-0560">Oxidoreductase</keyword>
<dbReference type="EMBL" id="JAGGKC010000013">
    <property type="protein sequence ID" value="MBP1919284.1"/>
    <property type="molecule type" value="Genomic_DNA"/>
</dbReference>
<dbReference type="PANTHER" id="PTHR42659:SF9">
    <property type="entry name" value="XANTHINE DEHYDROGENASE FAD-BINDING SUBUNIT XDHB-RELATED"/>
    <property type="match status" value="1"/>
</dbReference>
<dbReference type="Proteomes" id="UP001519271">
    <property type="component" value="Unassembled WGS sequence"/>
</dbReference>
<dbReference type="PROSITE" id="PS51387">
    <property type="entry name" value="FAD_PCMH"/>
    <property type="match status" value="1"/>
</dbReference>
<keyword evidence="1" id="KW-0285">Flavoprotein</keyword>
<proteinExistence type="predicted"/>
<feature type="domain" description="FAD-binding PCMH-type" evidence="3">
    <location>
        <begin position="1"/>
        <end position="162"/>
    </location>
</feature>
<protein>
    <submittedName>
        <fullName evidence="4">CO/xanthine dehydrogenase FAD-binding subunit</fullName>
    </submittedName>
</protein>
<dbReference type="InterPro" id="IPR036683">
    <property type="entry name" value="CO_DH_flav_C_dom_sf"/>
</dbReference>
<dbReference type="RefSeq" id="WP_209459490.1">
    <property type="nucleotide sequence ID" value="NZ_JAGGKC010000013.1"/>
</dbReference>
<dbReference type="SMART" id="SM01092">
    <property type="entry name" value="CO_deh_flav_C"/>
    <property type="match status" value="1"/>
</dbReference>
<reference evidence="4 5" key="1">
    <citation type="submission" date="2021-03" db="EMBL/GenBank/DDBJ databases">
        <title>Genomic Encyclopedia of Type Strains, Phase IV (KMG-IV): sequencing the most valuable type-strain genomes for metagenomic binning, comparative biology and taxonomic classification.</title>
        <authorList>
            <person name="Goeker M."/>
        </authorList>
    </citation>
    <scope>NUCLEOTIDE SEQUENCE [LARGE SCALE GENOMIC DNA]</scope>
    <source>
        <strain evidence="4 5">DSM 6139</strain>
    </source>
</reference>
<accession>A0ABS4G410</accession>
<evidence type="ECO:0000259" key="3">
    <source>
        <dbReference type="PROSITE" id="PS51387"/>
    </source>
</evidence>
<dbReference type="PANTHER" id="PTHR42659">
    <property type="entry name" value="XANTHINE DEHYDROGENASE SUBUNIT C-RELATED"/>
    <property type="match status" value="1"/>
</dbReference>
<evidence type="ECO:0000313" key="4">
    <source>
        <dbReference type="EMBL" id="MBP1919284.1"/>
    </source>
</evidence>
<sequence>MVSIEKIVRASSLEEAYELNQDRKRVVIGGFMWMKMGNRNIAEAIDLSGLGLDTIEETGEEFRIGCMCSLRSLELHEGINREFKGFIREAVHRIIGVQFRNGATVGGSIYGRYGFSDVLTSLLALDTHVELYKGGIVPLKEFVQVKPDTDILVSVIIKKDGRKASYKSQRNTKTDFPVITAAVAMKGSTVYVSVGARPSKAGLVESNDSGLAAGSSAEEILKFSEWARDQFTYGSDMRAGGDYRKHLASVYIRRGITELLGGEKA</sequence>
<dbReference type="InterPro" id="IPR002346">
    <property type="entry name" value="Mopterin_DH_FAD-bd"/>
</dbReference>
<gene>
    <name evidence="4" type="ORF">J2Z34_001773</name>
</gene>
<dbReference type="InterPro" id="IPR051312">
    <property type="entry name" value="Diverse_Substr_Oxidored"/>
</dbReference>
<keyword evidence="5" id="KW-1185">Reference proteome</keyword>
<dbReference type="SUPFAM" id="SSF55447">
    <property type="entry name" value="CO dehydrogenase flavoprotein C-terminal domain-like"/>
    <property type="match status" value="1"/>
</dbReference>
<evidence type="ECO:0000313" key="5">
    <source>
        <dbReference type="Proteomes" id="UP001519271"/>
    </source>
</evidence>